<name>A0A024VKB2_PLAFA</name>
<feature type="compositionally biased region" description="Basic residues" evidence="1">
    <location>
        <begin position="152"/>
        <end position="162"/>
    </location>
</feature>
<keyword evidence="2" id="KW-0812">Transmembrane</keyword>
<dbReference type="EMBL" id="KI928025">
    <property type="protein sequence ID" value="ETW28331.1"/>
    <property type="molecule type" value="Genomic_DNA"/>
</dbReference>
<feature type="compositionally biased region" description="Polar residues" evidence="1">
    <location>
        <begin position="13"/>
        <end position="24"/>
    </location>
</feature>
<organism evidence="3 4">
    <name type="scientific">Plasmodium falciparum FCH/4</name>
    <dbReference type="NCBI Taxonomy" id="1036724"/>
    <lineage>
        <taxon>Eukaryota</taxon>
        <taxon>Sar</taxon>
        <taxon>Alveolata</taxon>
        <taxon>Apicomplexa</taxon>
        <taxon>Aconoidasida</taxon>
        <taxon>Haemosporida</taxon>
        <taxon>Plasmodiidae</taxon>
        <taxon>Plasmodium</taxon>
        <taxon>Plasmodium (Laverania)</taxon>
    </lineage>
</organism>
<feature type="transmembrane region" description="Helical" evidence="2">
    <location>
        <begin position="109"/>
        <end position="129"/>
    </location>
</feature>
<feature type="region of interest" description="Disordered" evidence="1">
    <location>
        <begin position="142"/>
        <end position="176"/>
    </location>
</feature>
<feature type="region of interest" description="Disordered" evidence="1">
    <location>
        <begin position="1"/>
        <end position="50"/>
    </location>
</feature>
<evidence type="ECO:0000313" key="3">
    <source>
        <dbReference type="EMBL" id="ETW28331.1"/>
    </source>
</evidence>
<reference evidence="3 4" key="2">
    <citation type="submission" date="2013-02" db="EMBL/GenBank/DDBJ databases">
        <title>The Genome Sequence of Plasmodium falciparum FCH/4.</title>
        <authorList>
            <consortium name="The Broad Institute Genome Sequencing Platform"/>
            <consortium name="The Broad Institute Genome Sequencing Center for Infectious Disease"/>
            <person name="Neafsey D."/>
            <person name="Cheeseman I."/>
            <person name="Volkman S."/>
            <person name="Adams J."/>
            <person name="Walker B."/>
            <person name="Young S.K."/>
            <person name="Zeng Q."/>
            <person name="Gargeya S."/>
            <person name="Fitzgerald M."/>
            <person name="Haas B."/>
            <person name="Abouelleil A."/>
            <person name="Alvarado L."/>
            <person name="Arachchi H.M."/>
            <person name="Berlin A.M."/>
            <person name="Chapman S.B."/>
            <person name="Dewar J."/>
            <person name="Goldberg J."/>
            <person name="Griggs A."/>
            <person name="Gujja S."/>
            <person name="Hansen M."/>
            <person name="Howarth C."/>
            <person name="Imamovic A."/>
            <person name="Larimer J."/>
            <person name="McCowan C."/>
            <person name="Murphy C."/>
            <person name="Neiman D."/>
            <person name="Pearson M."/>
            <person name="Priest M."/>
            <person name="Roberts A."/>
            <person name="Saif S."/>
            <person name="Shea T."/>
            <person name="Sisk P."/>
            <person name="Sykes S."/>
            <person name="Wortman J."/>
            <person name="Nusbaum C."/>
            <person name="Birren B."/>
        </authorList>
    </citation>
    <scope>NUCLEOTIDE SEQUENCE [LARGE SCALE GENOMIC DNA]</scope>
    <source>
        <strain evidence="3 4">FCH/4</strain>
    </source>
</reference>
<keyword evidence="2" id="KW-1133">Transmembrane helix</keyword>
<dbReference type="AlphaFoldDB" id="A0A024VKB2"/>
<accession>A0A024VKB2</accession>
<gene>
    <name evidence="3" type="ORF">PFFCH_04239</name>
</gene>
<evidence type="ECO:0000256" key="2">
    <source>
        <dbReference type="SAM" id="Phobius"/>
    </source>
</evidence>
<proteinExistence type="predicted"/>
<evidence type="ECO:0000256" key="1">
    <source>
        <dbReference type="SAM" id="MobiDB-lite"/>
    </source>
</evidence>
<keyword evidence="2" id="KW-0472">Membrane</keyword>
<evidence type="ECO:0000313" key="4">
    <source>
        <dbReference type="Proteomes" id="UP000030656"/>
    </source>
</evidence>
<dbReference type="OrthoDB" id="375023at2759"/>
<reference evidence="3 4" key="1">
    <citation type="submission" date="2013-02" db="EMBL/GenBank/DDBJ databases">
        <title>The Genome Annotation of Plasmodium falciparum FCH/4.</title>
        <authorList>
            <consortium name="The Broad Institute Genome Sequencing Platform"/>
            <consortium name="The Broad Institute Genome Sequencing Center for Infectious Disease"/>
            <person name="Neafsey D."/>
            <person name="Hoffman S."/>
            <person name="Volkman S."/>
            <person name="Rosenthal P."/>
            <person name="Walker B."/>
            <person name="Young S.K."/>
            <person name="Zeng Q."/>
            <person name="Gargeya S."/>
            <person name="Fitzgerald M."/>
            <person name="Haas B."/>
            <person name="Abouelleil A."/>
            <person name="Allen A.W."/>
            <person name="Alvarado L."/>
            <person name="Arachchi H.M."/>
            <person name="Berlin A.M."/>
            <person name="Chapman S.B."/>
            <person name="Gainer-Dewar J."/>
            <person name="Goldberg J."/>
            <person name="Griggs A."/>
            <person name="Gujja S."/>
            <person name="Hansen M."/>
            <person name="Howarth C."/>
            <person name="Imamovic A."/>
            <person name="Ireland A."/>
            <person name="Larimer J."/>
            <person name="McCowan C."/>
            <person name="Murphy C."/>
            <person name="Pearson M."/>
            <person name="Poon T.W."/>
            <person name="Priest M."/>
            <person name="Roberts A."/>
            <person name="Saif S."/>
            <person name="Shea T."/>
            <person name="Sisk P."/>
            <person name="Sykes S."/>
            <person name="Wortman J."/>
            <person name="Nusbaum C."/>
            <person name="Birren B."/>
        </authorList>
    </citation>
    <scope>NUCLEOTIDE SEQUENCE [LARGE SCALE GENOMIC DNA]</scope>
    <source>
        <strain evidence="3 4">FCH/4</strain>
    </source>
</reference>
<protein>
    <submittedName>
        <fullName evidence="3">Uncharacterized protein</fullName>
    </submittedName>
</protein>
<sequence length="176" mass="20471">MLTYTEVKHRRSSSNSHVESNTFQNKEETEVNADSAEQQNYDEEPSQKGKDVKKMLKKADNFIETKLVSALHPKKNHLLKLAILAFPIFMEHVSNIFKRRGFKYIGSAMHLVCLVFYVYIFKVIVNHLLTNKEDRFAHMESHGKHAFDDNKSKKKPKDHKRYGSGSHDHEEEVVEA</sequence>
<dbReference type="Proteomes" id="UP000030656">
    <property type="component" value="Unassembled WGS sequence"/>
</dbReference>
<feature type="compositionally biased region" description="Basic and acidic residues" evidence="1">
    <location>
        <begin position="142"/>
        <end position="151"/>
    </location>
</feature>